<name>A0A7V7G354_9GAMM</name>
<dbReference type="PIRSF" id="PIRSF000390">
    <property type="entry name" value="PLP_StrS"/>
    <property type="match status" value="1"/>
</dbReference>
<sequence>MLNGPFSPWPDYTREEADAVTRVLLSNRVNYWTGSEARDFEHEFARFADSEYAIAVANGTVALELALRGLGIGERPDDEVIVTSRTFLASASSIVMAGAVPVFADVDRDSQNITARSVAERITPRTRAIIAVHLAGWPCEMEGLVALAERHGLYVIEDCAQAHGARYRGRSVGSLGHVGCWSFCQDKIMTTGGEGGMVTTSDAELWRRMWAFKDHGKSWEAVHEREHPPGFRWLHESFGTNWRLTELQAAIGRIQLARLPRWKAARQANAARIWQTAERCPGLRAPRVPEHCEHAAYKCYVFTEPDRLRAGWHRDRIMTAINAAGVPCFSGSCSEVYRERAFDETGWRPETPLPIARELGETSLMFLCHPTLTEDEIARTCTTLEEVMAQACA</sequence>
<evidence type="ECO:0000313" key="7">
    <source>
        <dbReference type="Proteomes" id="UP000486760"/>
    </source>
</evidence>
<accession>A0A7V7G354</accession>
<gene>
    <name evidence="6" type="ORF">F0A17_03370</name>
</gene>
<feature type="active site" description="Proton acceptor" evidence="3">
    <location>
        <position position="187"/>
    </location>
</feature>
<dbReference type="GO" id="GO:0000271">
    <property type="term" value="P:polysaccharide biosynthetic process"/>
    <property type="evidence" value="ECO:0007669"/>
    <property type="project" value="TreeGrafter"/>
</dbReference>
<comment type="caution">
    <text evidence="6">The sequence shown here is derived from an EMBL/GenBank/DDBJ whole genome shotgun (WGS) entry which is preliminary data.</text>
</comment>
<evidence type="ECO:0000256" key="4">
    <source>
        <dbReference type="PIRSR" id="PIRSR000390-2"/>
    </source>
</evidence>
<evidence type="ECO:0000256" key="1">
    <source>
        <dbReference type="ARBA" id="ARBA00022898"/>
    </source>
</evidence>
<reference evidence="6 7" key="1">
    <citation type="submission" date="2019-08" db="EMBL/GenBank/DDBJ databases">
        <title>Bioinformatics analysis of the strain L3 and L5.</title>
        <authorList>
            <person name="Li X."/>
        </authorList>
    </citation>
    <scope>NUCLEOTIDE SEQUENCE [LARGE SCALE GENOMIC DNA]</scope>
    <source>
        <strain evidence="6 7">L5</strain>
    </source>
</reference>
<evidence type="ECO:0000313" key="6">
    <source>
        <dbReference type="EMBL" id="KAA0014694.1"/>
    </source>
</evidence>
<dbReference type="Pfam" id="PF01041">
    <property type="entry name" value="DegT_DnrJ_EryC1"/>
    <property type="match status" value="1"/>
</dbReference>
<dbReference type="AlphaFoldDB" id="A0A7V7G354"/>
<evidence type="ECO:0000256" key="3">
    <source>
        <dbReference type="PIRSR" id="PIRSR000390-1"/>
    </source>
</evidence>
<dbReference type="CDD" id="cd00616">
    <property type="entry name" value="AHBA_syn"/>
    <property type="match status" value="1"/>
</dbReference>
<dbReference type="GO" id="GO:0030170">
    <property type="term" value="F:pyridoxal phosphate binding"/>
    <property type="evidence" value="ECO:0007669"/>
    <property type="project" value="TreeGrafter"/>
</dbReference>
<evidence type="ECO:0000256" key="2">
    <source>
        <dbReference type="ARBA" id="ARBA00037999"/>
    </source>
</evidence>
<dbReference type="InterPro" id="IPR015422">
    <property type="entry name" value="PyrdxlP-dep_Trfase_small"/>
</dbReference>
<protein>
    <submittedName>
        <fullName evidence="6">DegT/DnrJ/EryC1/StrS aminotransferase family protein</fullName>
    </submittedName>
</protein>
<dbReference type="InterPro" id="IPR015424">
    <property type="entry name" value="PyrdxlP-dep_Trfase"/>
</dbReference>
<dbReference type="Proteomes" id="UP000486760">
    <property type="component" value="Unassembled WGS sequence"/>
</dbReference>
<organism evidence="6 7">
    <name type="scientific">Billgrantia pellis</name>
    <dbReference type="NCBI Taxonomy" id="2606936"/>
    <lineage>
        <taxon>Bacteria</taxon>
        <taxon>Pseudomonadati</taxon>
        <taxon>Pseudomonadota</taxon>
        <taxon>Gammaproteobacteria</taxon>
        <taxon>Oceanospirillales</taxon>
        <taxon>Halomonadaceae</taxon>
        <taxon>Billgrantia</taxon>
    </lineage>
</organism>
<feature type="modified residue" description="N6-(pyridoxal phosphate)lysine" evidence="4">
    <location>
        <position position="187"/>
    </location>
</feature>
<dbReference type="RefSeq" id="WP_149326901.1">
    <property type="nucleotide sequence ID" value="NZ_VTPY01000001.1"/>
</dbReference>
<dbReference type="EMBL" id="VTPY01000001">
    <property type="protein sequence ID" value="KAA0014694.1"/>
    <property type="molecule type" value="Genomic_DNA"/>
</dbReference>
<keyword evidence="7" id="KW-1185">Reference proteome</keyword>
<evidence type="ECO:0000256" key="5">
    <source>
        <dbReference type="RuleBase" id="RU004508"/>
    </source>
</evidence>
<dbReference type="Gene3D" id="3.90.1150.10">
    <property type="entry name" value="Aspartate Aminotransferase, domain 1"/>
    <property type="match status" value="1"/>
</dbReference>
<keyword evidence="1 4" id="KW-0663">Pyridoxal phosphate</keyword>
<dbReference type="PANTHER" id="PTHR30244">
    <property type="entry name" value="TRANSAMINASE"/>
    <property type="match status" value="1"/>
</dbReference>
<comment type="similarity">
    <text evidence="2 5">Belongs to the DegT/DnrJ/EryC1 family.</text>
</comment>
<dbReference type="InterPro" id="IPR015421">
    <property type="entry name" value="PyrdxlP-dep_Trfase_major"/>
</dbReference>
<dbReference type="Gene3D" id="3.40.640.10">
    <property type="entry name" value="Type I PLP-dependent aspartate aminotransferase-like (Major domain)"/>
    <property type="match status" value="1"/>
</dbReference>
<dbReference type="InterPro" id="IPR000653">
    <property type="entry name" value="DegT/StrS_aminotransferase"/>
</dbReference>
<keyword evidence="6" id="KW-0808">Transferase</keyword>
<keyword evidence="6" id="KW-0032">Aminotransferase</keyword>
<dbReference type="PANTHER" id="PTHR30244:SF34">
    <property type="entry name" value="DTDP-4-AMINO-4,6-DIDEOXYGALACTOSE TRANSAMINASE"/>
    <property type="match status" value="1"/>
</dbReference>
<dbReference type="GO" id="GO:0008483">
    <property type="term" value="F:transaminase activity"/>
    <property type="evidence" value="ECO:0007669"/>
    <property type="project" value="UniProtKB-KW"/>
</dbReference>
<dbReference type="SUPFAM" id="SSF53383">
    <property type="entry name" value="PLP-dependent transferases"/>
    <property type="match status" value="1"/>
</dbReference>
<proteinExistence type="inferred from homology"/>